<proteinExistence type="predicted"/>
<organism evidence="2 3">
    <name type="scientific">Novosphingobium organovorum</name>
    <dbReference type="NCBI Taxonomy" id="2930092"/>
    <lineage>
        <taxon>Bacteria</taxon>
        <taxon>Pseudomonadati</taxon>
        <taxon>Pseudomonadota</taxon>
        <taxon>Alphaproteobacteria</taxon>
        <taxon>Sphingomonadales</taxon>
        <taxon>Sphingomonadaceae</taxon>
        <taxon>Novosphingobium</taxon>
    </lineage>
</organism>
<dbReference type="EMBL" id="JALHLF010000050">
    <property type="protein sequence ID" value="MCJ2183530.1"/>
    <property type="molecule type" value="Genomic_DNA"/>
</dbReference>
<comment type="caution">
    <text evidence="2">The sequence shown here is derived from an EMBL/GenBank/DDBJ whole genome shotgun (WGS) entry which is preliminary data.</text>
</comment>
<keyword evidence="3" id="KW-1185">Reference proteome</keyword>
<feature type="signal peptide" evidence="1">
    <location>
        <begin position="1"/>
        <end position="26"/>
    </location>
</feature>
<protein>
    <submittedName>
        <fullName evidence="2">Uncharacterized protein</fullName>
    </submittedName>
</protein>
<reference evidence="2" key="1">
    <citation type="submission" date="2022-03" db="EMBL/GenBank/DDBJ databases">
        <title>Identification of a novel bacterium isolated from mangrove sediments.</title>
        <authorList>
            <person name="Pan X."/>
        </authorList>
    </citation>
    <scope>NUCLEOTIDE SEQUENCE</scope>
    <source>
        <strain evidence="2">B1949</strain>
    </source>
</reference>
<sequence>MKSVLSWVLTLRLCAALLLAVIGVQAAEPVRAPLHPVPGSAFSAATIDVALMPARTGSVRALVALPDPVVPPRPVAAFAL</sequence>
<name>A0ABT0BEP4_9SPHN</name>
<evidence type="ECO:0000313" key="2">
    <source>
        <dbReference type="EMBL" id="MCJ2183530.1"/>
    </source>
</evidence>
<dbReference type="Proteomes" id="UP001162881">
    <property type="component" value="Unassembled WGS sequence"/>
</dbReference>
<evidence type="ECO:0000256" key="1">
    <source>
        <dbReference type="SAM" id="SignalP"/>
    </source>
</evidence>
<feature type="non-terminal residue" evidence="2">
    <location>
        <position position="80"/>
    </location>
</feature>
<keyword evidence="1" id="KW-0732">Signal</keyword>
<accession>A0ABT0BEP4</accession>
<dbReference type="RefSeq" id="WP_244021414.1">
    <property type="nucleotide sequence ID" value="NZ_JALHLF010000050.1"/>
</dbReference>
<evidence type="ECO:0000313" key="3">
    <source>
        <dbReference type="Proteomes" id="UP001162881"/>
    </source>
</evidence>
<feature type="chain" id="PRO_5045445656" evidence="1">
    <location>
        <begin position="27"/>
        <end position="80"/>
    </location>
</feature>
<gene>
    <name evidence="2" type="ORF">MTR62_12630</name>
</gene>